<dbReference type="InterPro" id="IPR052155">
    <property type="entry name" value="Biofilm_reg_signaling"/>
</dbReference>
<dbReference type="InterPro" id="IPR003018">
    <property type="entry name" value="GAF"/>
</dbReference>
<evidence type="ECO:0000313" key="4">
    <source>
        <dbReference type="EMBL" id="CBI02401.1"/>
    </source>
</evidence>
<dbReference type="SUPFAM" id="SSF55785">
    <property type="entry name" value="PYP-like sensor domain (PAS domain)"/>
    <property type="match status" value="2"/>
</dbReference>
<dbReference type="NCBIfam" id="TIGR00254">
    <property type="entry name" value="GGDEF"/>
    <property type="match status" value="1"/>
</dbReference>
<accession>E6Q5D6</accession>
<evidence type="ECO:0008006" key="5">
    <source>
        <dbReference type="Google" id="ProtNLM"/>
    </source>
</evidence>
<dbReference type="InterPro" id="IPR013656">
    <property type="entry name" value="PAS_4"/>
</dbReference>
<evidence type="ECO:0000259" key="2">
    <source>
        <dbReference type="PROSITE" id="PS50112"/>
    </source>
</evidence>
<dbReference type="InterPro" id="IPR035965">
    <property type="entry name" value="PAS-like_dom_sf"/>
</dbReference>
<dbReference type="CDD" id="cd01949">
    <property type="entry name" value="GGDEF"/>
    <property type="match status" value="1"/>
</dbReference>
<feature type="transmembrane region" description="Helical" evidence="1">
    <location>
        <begin position="51"/>
        <end position="70"/>
    </location>
</feature>
<dbReference type="SUPFAM" id="SSF55781">
    <property type="entry name" value="GAF domain-like"/>
    <property type="match status" value="1"/>
</dbReference>
<dbReference type="SMART" id="SM00065">
    <property type="entry name" value="GAF"/>
    <property type="match status" value="1"/>
</dbReference>
<sequence>MLGGMLLAEAPKREEGRFFAFSARAFGLAAFAAALVSAVATIVAWPLHHLAAIAIAAAGATIVLVLGAIWRAMMLPTIRRFAAYAAAIERERERFERLFTTMPDIGILCDTNGVAQQLNAPAQGLFGDESGDGTGRHLDEYVAAEQRDAVGRYFARALHGDVVEFETVALGSRALRIPVWATFVPIPSGKAVVGVFWIAKDLRPLRSLEREVLFETERFRSLFDINYEPMLQLGADRHILRANAAFERISGYGSGELVGATSALFSQTGSEDIRENAYRRVMAGEAFEFESQLRCKDGRVLPVIVALIPMAHGSEIEGYYIVMRDLSAQRAFERREQLTREKLRELYRLATVSQDELEPLLARVLDFGRRILEMEIGYVLEIDGDDFVIRAKGGSQRFTIGDRIPIARAISRHLLENEAPLVINDIRESSFHNDLSADGELWRCFLGAPISVEGIRFGGLMFSSRYLRESPFDANDVDFVKLMAALLGSAFERDRRARTLGDLALRDPLTGLANRTMLAQRLEREIVRTKRNGGELGILFLDLDGFKDVNDRFGHAVGDRVLAEVGHRLVGVVRGDELVARIGGDEFIVVLNDLRRDSLERCTARIEKAMTKPFAEIDVPIGISVGPAIFGLDGSDPSSLLAAADAKMYRAKQLRRTAGVR</sequence>
<dbReference type="PROSITE" id="PS50887">
    <property type="entry name" value="GGDEF"/>
    <property type="match status" value="1"/>
</dbReference>
<proteinExistence type="predicted"/>
<keyword evidence="1" id="KW-0812">Transmembrane</keyword>
<comment type="caution">
    <text evidence="4">The sequence shown here is derived from an EMBL/GenBank/DDBJ whole genome shotgun (WGS) entry which is preliminary data.</text>
</comment>
<dbReference type="InterPro" id="IPR029787">
    <property type="entry name" value="Nucleotide_cyclase"/>
</dbReference>
<feature type="domain" description="PAS" evidence="2">
    <location>
        <begin position="215"/>
        <end position="285"/>
    </location>
</feature>
<feature type="transmembrane region" description="Helical" evidence="1">
    <location>
        <begin position="21"/>
        <end position="45"/>
    </location>
</feature>
<dbReference type="SMART" id="SM00091">
    <property type="entry name" value="PAS"/>
    <property type="match status" value="2"/>
</dbReference>
<dbReference type="AlphaFoldDB" id="E6Q5D6"/>
<protein>
    <recommendedName>
        <fullName evidence="5">Diguanylate cyclase</fullName>
    </recommendedName>
</protein>
<dbReference type="PROSITE" id="PS50112">
    <property type="entry name" value="PAS"/>
    <property type="match status" value="2"/>
</dbReference>
<dbReference type="SMART" id="SM00267">
    <property type="entry name" value="GGDEF"/>
    <property type="match status" value="1"/>
</dbReference>
<dbReference type="Pfam" id="PF13185">
    <property type="entry name" value="GAF_2"/>
    <property type="match status" value="1"/>
</dbReference>
<dbReference type="PANTHER" id="PTHR44757">
    <property type="entry name" value="DIGUANYLATE CYCLASE DGCP"/>
    <property type="match status" value="1"/>
</dbReference>
<dbReference type="Pfam" id="PF00990">
    <property type="entry name" value="GGDEF"/>
    <property type="match status" value="1"/>
</dbReference>
<organism evidence="4">
    <name type="scientific">mine drainage metagenome</name>
    <dbReference type="NCBI Taxonomy" id="410659"/>
    <lineage>
        <taxon>unclassified sequences</taxon>
        <taxon>metagenomes</taxon>
        <taxon>ecological metagenomes</taxon>
    </lineage>
</organism>
<evidence type="ECO:0000259" key="3">
    <source>
        <dbReference type="PROSITE" id="PS50887"/>
    </source>
</evidence>
<feature type="domain" description="GGDEF" evidence="3">
    <location>
        <begin position="534"/>
        <end position="661"/>
    </location>
</feature>
<dbReference type="Gene3D" id="3.30.70.270">
    <property type="match status" value="1"/>
</dbReference>
<keyword evidence="1" id="KW-0472">Membrane</keyword>
<name>E6Q5D6_9ZZZZ</name>
<reference evidence="4" key="1">
    <citation type="submission" date="2009-10" db="EMBL/GenBank/DDBJ databases">
        <title>Diversity of trophic interactions inside an arsenic-rich microbial ecosystem.</title>
        <authorList>
            <person name="Bertin P.N."/>
            <person name="Heinrich-Salmeron A."/>
            <person name="Pelletier E."/>
            <person name="Goulhen-Chollet F."/>
            <person name="Arsene-Ploetze F."/>
            <person name="Gallien S."/>
            <person name="Calteau A."/>
            <person name="Vallenet D."/>
            <person name="Casiot C."/>
            <person name="Chane-Woon-Ming B."/>
            <person name="Giloteaux L."/>
            <person name="Barakat M."/>
            <person name="Bonnefoy V."/>
            <person name="Bruneel O."/>
            <person name="Chandler M."/>
            <person name="Cleiss J."/>
            <person name="Duran R."/>
            <person name="Elbaz-Poulichet F."/>
            <person name="Fonknechten N."/>
            <person name="Lauga B."/>
            <person name="Mornico D."/>
            <person name="Ortet P."/>
            <person name="Schaeffer C."/>
            <person name="Siguier P."/>
            <person name="Alexander Thil Smith A."/>
            <person name="Van Dorsselaer A."/>
            <person name="Weissenbach J."/>
            <person name="Medigue C."/>
            <person name="Le Paslier D."/>
        </authorList>
    </citation>
    <scope>NUCLEOTIDE SEQUENCE</scope>
</reference>
<evidence type="ECO:0000256" key="1">
    <source>
        <dbReference type="SAM" id="Phobius"/>
    </source>
</evidence>
<dbReference type="Pfam" id="PF08448">
    <property type="entry name" value="PAS_4"/>
    <property type="match status" value="2"/>
</dbReference>
<dbReference type="CDD" id="cd00130">
    <property type="entry name" value="PAS"/>
    <property type="match status" value="1"/>
</dbReference>
<feature type="domain" description="PAS" evidence="2">
    <location>
        <begin position="91"/>
        <end position="161"/>
    </location>
</feature>
<dbReference type="NCBIfam" id="TIGR00229">
    <property type="entry name" value="sensory_box"/>
    <property type="match status" value="2"/>
</dbReference>
<dbReference type="SUPFAM" id="SSF55073">
    <property type="entry name" value="Nucleotide cyclase"/>
    <property type="match status" value="1"/>
</dbReference>
<dbReference type="InterPro" id="IPR000014">
    <property type="entry name" value="PAS"/>
</dbReference>
<dbReference type="Gene3D" id="3.30.450.20">
    <property type="entry name" value="PAS domain"/>
    <property type="match status" value="2"/>
</dbReference>
<dbReference type="InterPro" id="IPR000160">
    <property type="entry name" value="GGDEF_dom"/>
</dbReference>
<gene>
    <name evidence="4" type="ORF">CARN4_2359</name>
</gene>
<keyword evidence="1" id="KW-1133">Transmembrane helix</keyword>
<dbReference type="PANTHER" id="PTHR44757:SF2">
    <property type="entry name" value="BIOFILM ARCHITECTURE MAINTENANCE PROTEIN MBAA"/>
    <property type="match status" value="1"/>
</dbReference>
<dbReference type="EMBL" id="CABO01000037">
    <property type="protein sequence ID" value="CBI02401.1"/>
    <property type="molecule type" value="Genomic_DNA"/>
</dbReference>
<dbReference type="InterPro" id="IPR029016">
    <property type="entry name" value="GAF-like_dom_sf"/>
</dbReference>
<dbReference type="InterPro" id="IPR043128">
    <property type="entry name" value="Rev_trsase/Diguanyl_cyclase"/>
</dbReference>
<dbReference type="Gene3D" id="3.30.450.40">
    <property type="match status" value="1"/>
</dbReference>